<protein>
    <submittedName>
        <fullName evidence="1">Uncharacterized protein</fullName>
    </submittedName>
</protein>
<proteinExistence type="predicted"/>
<organism evidence="1 2">
    <name type="scientific">Ligilactobacillus salivarius</name>
    <dbReference type="NCBI Taxonomy" id="1624"/>
    <lineage>
        <taxon>Bacteria</taxon>
        <taxon>Bacillati</taxon>
        <taxon>Bacillota</taxon>
        <taxon>Bacilli</taxon>
        <taxon>Lactobacillales</taxon>
        <taxon>Lactobacillaceae</taxon>
        <taxon>Ligilactobacillus</taxon>
    </lineage>
</organism>
<dbReference type="Proteomes" id="UP000471678">
    <property type="component" value="Unassembled WGS sequence"/>
</dbReference>
<reference evidence="1 2" key="1">
    <citation type="journal article" date="2020" name="Food Funct.">
        <title>Screening of Lactobacillus salivarius strains from the feces of Chinese populations and the evaluation of their effects against intestinal inflammation in mice.</title>
        <authorList>
            <person name="Zhai Q."/>
            <person name="Shen X."/>
            <person name="Cen S."/>
            <person name="Zhang C."/>
            <person name="Tian F."/>
            <person name="Zhao J."/>
            <person name="Zhang H."/>
            <person name="Xue Y."/>
            <person name="Chen W."/>
        </authorList>
    </citation>
    <scope>NUCLEOTIDE SEQUENCE [LARGE SCALE GENOMIC DNA]</scope>
    <source>
        <strain evidence="1 2">FYNDL5_1.scaf</strain>
    </source>
</reference>
<sequence length="250" mass="27874">MDTNIEKMQKDLAWCKEQINKHNGALGFDIHPYPRSGLPGFMPYDDYIFVKKFEKRTKLDGKINLSTLSPGLYYGTRDNFDILPPDLMTNNILVDVTGANDHRIVVLTSQGQAKQWYMTWSGGIASNWKLRVAELRLFRGQVSLKSGTKISFTQTIPINDNNSSMTLYKVVGVSPSGLWSITLPSFNGDLNAFVISGVKTEEPYQNTATKVKYRLTNESFTVDSISGVVNGSLNNDPYTGMTIIAIDAIQ</sequence>
<dbReference type="EMBL" id="VSUB01000001">
    <property type="protein sequence ID" value="MYY64083.1"/>
    <property type="molecule type" value="Genomic_DNA"/>
</dbReference>
<accession>A0A6N9INV9</accession>
<dbReference type="RefSeq" id="WP_161022148.1">
    <property type="nucleotide sequence ID" value="NZ_VSUB01000001.1"/>
</dbReference>
<comment type="caution">
    <text evidence="1">The sequence shown here is derived from an EMBL/GenBank/DDBJ whole genome shotgun (WGS) entry which is preliminary data.</text>
</comment>
<name>A0A6N9INV9_9LACO</name>
<evidence type="ECO:0000313" key="1">
    <source>
        <dbReference type="EMBL" id="MYY64083.1"/>
    </source>
</evidence>
<gene>
    <name evidence="1" type="ORF">FYL25_01300</name>
</gene>
<dbReference type="AlphaFoldDB" id="A0A6N9INV9"/>
<evidence type="ECO:0000313" key="2">
    <source>
        <dbReference type="Proteomes" id="UP000471678"/>
    </source>
</evidence>